<keyword evidence="5" id="KW-1185">Reference proteome</keyword>
<dbReference type="EMBL" id="PJNI01000002">
    <property type="protein sequence ID" value="PKR81555.1"/>
    <property type="molecule type" value="Genomic_DNA"/>
</dbReference>
<dbReference type="AlphaFoldDB" id="A0A2I0R4Q0"/>
<dbReference type="GO" id="GO:0016787">
    <property type="term" value="F:hydrolase activity"/>
    <property type="evidence" value="ECO:0007669"/>
    <property type="project" value="UniProtKB-KW"/>
</dbReference>
<protein>
    <submittedName>
        <fullName evidence="4">Ribonuclease</fullName>
    </submittedName>
</protein>
<dbReference type="GO" id="GO:0004518">
    <property type="term" value="F:nuclease activity"/>
    <property type="evidence" value="ECO:0007669"/>
    <property type="project" value="UniProtKB-KW"/>
</dbReference>
<name>A0A2I0R4Q0_9FLAO</name>
<dbReference type="InterPro" id="IPR044925">
    <property type="entry name" value="His-Me_finger_sf"/>
</dbReference>
<comment type="caution">
    <text evidence="4">The sequence shown here is derived from an EMBL/GenBank/DDBJ whole genome shotgun (WGS) entry which is preliminary data.</text>
</comment>
<reference evidence="4 5" key="1">
    <citation type="submission" date="2017-12" db="EMBL/GenBank/DDBJ databases">
        <title>The draft genome sequence of Brumimicrobium saltpan LHR20.</title>
        <authorList>
            <person name="Do Z.-J."/>
            <person name="Luo H.-R."/>
        </authorList>
    </citation>
    <scope>NUCLEOTIDE SEQUENCE [LARGE SCALE GENOMIC DNA]</scope>
    <source>
        <strain evidence="4 5">LHR20</strain>
    </source>
</reference>
<dbReference type="OrthoDB" id="5485925at2"/>
<dbReference type="SUPFAM" id="SSF54060">
    <property type="entry name" value="His-Me finger endonucleases"/>
    <property type="match status" value="1"/>
</dbReference>
<comment type="similarity">
    <text evidence="1">Belongs to the EndA/NucM nuclease family.</text>
</comment>
<sequence length="329" mass="37293">MHFFSSTLFTITLSLFFINLSFSQVPAGYYNNAEGLEGEALKTALHEIIKDHTEFSYSAGGTDVWDILKQTDKDPNNFNNVILLYTGASVNAAQEYNGGSGWNREHVWAKSHGNFGTSKGPGTDVHHLRPCNIQVNSDRGNKWFGNATTPHNHSGPTGNYYDDILHLWQPRAEVKGDVARMIFYMATRYEGTGNNEPDLEVVDYLPTNNSTSDPVHALLSDLMEWHHEDPVDNWEKTRNDVIYYQFQNNRNPFIDEPGYADLIWGDSTITTDPETPEDSTTFIQNETISSTKTVIKIMDITGREVQPQPNMLLIYIYSDGTREKKIQLQ</sequence>
<keyword evidence="2" id="KW-0540">Nuclease</keyword>
<dbReference type="PANTHER" id="PTHR33607">
    <property type="entry name" value="ENDONUCLEASE-1"/>
    <property type="match status" value="1"/>
</dbReference>
<dbReference type="InterPro" id="IPR007346">
    <property type="entry name" value="Endonuclease-I"/>
</dbReference>
<dbReference type="RefSeq" id="WP_101333569.1">
    <property type="nucleotide sequence ID" value="NZ_PJNI01000002.1"/>
</dbReference>
<accession>A0A2I0R4Q0</accession>
<evidence type="ECO:0000313" key="4">
    <source>
        <dbReference type="EMBL" id="PKR81555.1"/>
    </source>
</evidence>
<evidence type="ECO:0000256" key="2">
    <source>
        <dbReference type="ARBA" id="ARBA00022722"/>
    </source>
</evidence>
<dbReference type="Pfam" id="PF04231">
    <property type="entry name" value="Endonuclease_1"/>
    <property type="match status" value="1"/>
</dbReference>
<organism evidence="4 5">
    <name type="scientific">Brumimicrobium salinarum</name>
    <dbReference type="NCBI Taxonomy" id="2058658"/>
    <lineage>
        <taxon>Bacteria</taxon>
        <taxon>Pseudomonadati</taxon>
        <taxon>Bacteroidota</taxon>
        <taxon>Flavobacteriia</taxon>
        <taxon>Flavobacteriales</taxon>
        <taxon>Crocinitomicaceae</taxon>
        <taxon>Brumimicrobium</taxon>
    </lineage>
</organism>
<evidence type="ECO:0000256" key="3">
    <source>
        <dbReference type="ARBA" id="ARBA00022801"/>
    </source>
</evidence>
<evidence type="ECO:0000256" key="1">
    <source>
        <dbReference type="ARBA" id="ARBA00006429"/>
    </source>
</evidence>
<proteinExistence type="inferred from homology"/>
<gene>
    <name evidence="4" type="ORF">CW751_03255</name>
</gene>
<evidence type="ECO:0000313" key="5">
    <source>
        <dbReference type="Proteomes" id="UP000236654"/>
    </source>
</evidence>
<dbReference type="Proteomes" id="UP000236654">
    <property type="component" value="Unassembled WGS sequence"/>
</dbReference>
<keyword evidence="3" id="KW-0378">Hydrolase</keyword>
<dbReference type="PANTHER" id="PTHR33607:SF2">
    <property type="entry name" value="ENDONUCLEASE-1"/>
    <property type="match status" value="1"/>
</dbReference>